<gene>
    <name evidence="5 9" type="primary">recX</name>
    <name evidence="9" type="ORF">J27TS8_41910</name>
</gene>
<dbReference type="InterPro" id="IPR053926">
    <property type="entry name" value="RecX_HTH_1st"/>
</dbReference>
<comment type="similarity">
    <text evidence="2 5">Belongs to the RecX family.</text>
</comment>
<comment type="caution">
    <text evidence="9">The sequence shown here is derived from an EMBL/GenBank/DDBJ whole genome shotgun (WGS) entry which is preliminary data.</text>
</comment>
<dbReference type="PANTHER" id="PTHR33602:SF1">
    <property type="entry name" value="REGULATORY PROTEIN RECX FAMILY PROTEIN"/>
    <property type="match status" value="1"/>
</dbReference>
<dbReference type="HAMAP" id="MF_01114">
    <property type="entry name" value="RecX"/>
    <property type="match status" value="1"/>
</dbReference>
<evidence type="ECO:0000256" key="4">
    <source>
        <dbReference type="ARBA" id="ARBA00022490"/>
    </source>
</evidence>
<feature type="domain" description="RecX second three-helical" evidence="6">
    <location>
        <begin position="112"/>
        <end position="153"/>
    </location>
</feature>
<dbReference type="InterPro" id="IPR036388">
    <property type="entry name" value="WH-like_DNA-bd_sf"/>
</dbReference>
<dbReference type="PANTHER" id="PTHR33602">
    <property type="entry name" value="REGULATORY PROTEIN RECX FAMILY PROTEIN"/>
    <property type="match status" value="1"/>
</dbReference>
<dbReference type="EMBL" id="BORC01000011">
    <property type="protein sequence ID" value="GIN64198.1"/>
    <property type="molecule type" value="Genomic_DNA"/>
</dbReference>
<comment type="function">
    <text evidence="5">Modulates RecA activity.</text>
</comment>
<feature type="domain" description="RecX third three-helical" evidence="7">
    <location>
        <begin position="216"/>
        <end position="263"/>
    </location>
</feature>
<evidence type="ECO:0000256" key="3">
    <source>
        <dbReference type="ARBA" id="ARBA00018111"/>
    </source>
</evidence>
<feature type="domain" description="RecX first three-helical" evidence="8">
    <location>
        <begin position="66"/>
        <end position="105"/>
    </location>
</feature>
<sequence length="269" mass="31837">MAIITKITVQKKNTERYNIFLDHGKGEEYAFSVDEDVLIKCNLKKGLELDDFALMEIHYHDDIRKAYNLAIHFLSRKMRTEQEVRKYLAEKEVEAPVIQEVIHKLDEYQFLNDEEYALAFVRTQMNTTDKGIEAIHRELKEKGVAPALMEQALKEYPFERQVEKATELWAKVLKKGSRESERMAKQKAEQHLIRKGYPFEVITVAAEAHDELKDVDEEMKALRFQGEKAHRKYVQYDGYEYEQKMKQALYRKGFSLDMIAQFLEEMKNR</sequence>
<protein>
    <recommendedName>
        <fullName evidence="3 5">Regulatory protein RecX</fullName>
    </recommendedName>
</protein>
<dbReference type="Gene3D" id="1.10.10.10">
    <property type="entry name" value="Winged helix-like DNA-binding domain superfamily/Winged helix DNA-binding domain"/>
    <property type="match status" value="4"/>
</dbReference>
<dbReference type="RefSeq" id="WP_137744775.1">
    <property type="nucleotide sequence ID" value="NZ_BORC01000011.1"/>
</dbReference>
<dbReference type="InterPro" id="IPR053924">
    <property type="entry name" value="RecX_HTH_2nd"/>
</dbReference>
<proteinExistence type="inferred from homology"/>
<evidence type="ECO:0000313" key="10">
    <source>
        <dbReference type="Proteomes" id="UP000682111"/>
    </source>
</evidence>
<dbReference type="OrthoDB" id="5421057at2"/>
<dbReference type="Pfam" id="PF21981">
    <property type="entry name" value="RecX_HTH3"/>
    <property type="match status" value="2"/>
</dbReference>
<dbReference type="Proteomes" id="UP000682111">
    <property type="component" value="Unassembled WGS sequence"/>
</dbReference>
<evidence type="ECO:0000259" key="7">
    <source>
        <dbReference type="Pfam" id="PF21981"/>
    </source>
</evidence>
<name>A0A919WLA7_9BACI</name>
<dbReference type="AlphaFoldDB" id="A0A919WLA7"/>
<dbReference type="NCBIfam" id="NF010733">
    <property type="entry name" value="PRK14135.1"/>
    <property type="match status" value="1"/>
</dbReference>
<keyword evidence="4 5" id="KW-0963">Cytoplasm</keyword>
<evidence type="ECO:0000256" key="1">
    <source>
        <dbReference type="ARBA" id="ARBA00004496"/>
    </source>
</evidence>
<dbReference type="GO" id="GO:0005737">
    <property type="term" value="C:cytoplasm"/>
    <property type="evidence" value="ECO:0007669"/>
    <property type="project" value="UniProtKB-SubCell"/>
</dbReference>
<evidence type="ECO:0000256" key="2">
    <source>
        <dbReference type="ARBA" id="ARBA00009695"/>
    </source>
</evidence>
<dbReference type="InterPro" id="IPR053925">
    <property type="entry name" value="RecX_HTH_3rd"/>
</dbReference>
<keyword evidence="10" id="KW-1185">Reference proteome</keyword>
<evidence type="ECO:0000313" key="9">
    <source>
        <dbReference type="EMBL" id="GIN64198.1"/>
    </source>
</evidence>
<dbReference type="InterPro" id="IPR003783">
    <property type="entry name" value="Regulatory_RecX"/>
</dbReference>
<evidence type="ECO:0000259" key="6">
    <source>
        <dbReference type="Pfam" id="PF02631"/>
    </source>
</evidence>
<evidence type="ECO:0000256" key="5">
    <source>
        <dbReference type="HAMAP-Rule" id="MF_01114"/>
    </source>
</evidence>
<reference evidence="9" key="1">
    <citation type="submission" date="2021-03" db="EMBL/GenBank/DDBJ databases">
        <title>Antimicrobial resistance genes in bacteria isolated from Japanese honey, and their potential for conferring macrolide and lincosamide resistance in the American foulbrood pathogen Paenibacillus larvae.</title>
        <authorList>
            <person name="Okamoto M."/>
            <person name="Kumagai M."/>
            <person name="Kanamori H."/>
            <person name="Takamatsu D."/>
        </authorList>
    </citation>
    <scope>NUCLEOTIDE SEQUENCE</scope>
    <source>
        <strain evidence="9">J27TS8</strain>
    </source>
</reference>
<dbReference type="GO" id="GO:0006282">
    <property type="term" value="P:regulation of DNA repair"/>
    <property type="evidence" value="ECO:0007669"/>
    <property type="project" value="UniProtKB-UniRule"/>
</dbReference>
<evidence type="ECO:0000259" key="8">
    <source>
        <dbReference type="Pfam" id="PF21982"/>
    </source>
</evidence>
<feature type="domain" description="RecX third three-helical" evidence="7">
    <location>
        <begin position="160"/>
        <end position="202"/>
    </location>
</feature>
<dbReference type="Pfam" id="PF21982">
    <property type="entry name" value="RecX_HTH1"/>
    <property type="match status" value="1"/>
</dbReference>
<dbReference type="Pfam" id="PF02631">
    <property type="entry name" value="RecX_HTH2"/>
    <property type="match status" value="1"/>
</dbReference>
<comment type="subcellular location">
    <subcellularLocation>
        <location evidence="1 5">Cytoplasm</location>
    </subcellularLocation>
</comment>
<organism evidence="9 10">
    <name type="scientific">Robertmurraya siralis</name>
    <dbReference type="NCBI Taxonomy" id="77777"/>
    <lineage>
        <taxon>Bacteria</taxon>
        <taxon>Bacillati</taxon>
        <taxon>Bacillota</taxon>
        <taxon>Bacilli</taxon>
        <taxon>Bacillales</taxon>
        <taxon>Bacillaceae</taxon>
        <taxon>Robertmurraya</taxon>
    </lineage>
</organism>
<accession>A0A919WLA7</accession>